<sequence length="136" mass="15457">MVCEVMQKRGIQPGEHSSDWAEFLMLCKRVEYTIRAWYLLQFEDLMVIISYFVLMEQGEATRKDLDSRCELLIKEEFGESCNFDVDDAVQKLEKLSIVAPDTSGRYSCVGLNHANEIIGITTEELVLKAKQGASTP</sequence>
<comment type="caution">
    <text evidence="1">The sequence shown here is derived from an EMBL/GenBank/DDBJ whole genome shotgun (WGS) entry which is preliminary data.</text>
</comment>
<evidence type="ECO:0000313" key="1">
    <source>
        <dbReference type="EMBL" id="KAK9272815.1"/>
    </source>
</evidence>
<name>A0AAP0NH62_LIQFO</name>
<dbReference type="PANTHER" id="PTHR33645">
    <property type="entry name" value="AMINOPEPTIDASE (DUF3754)"/>
    <property type="match status" value="1"/>
</dbReference>
<dbReference type="AlphaFoldDB" id="A0AAP0NH62"/>
<reference evidence="1 2" key="1">
    <citation type="journal article" date="2024" name="Plant J.">
        <title>Genome sequences and population genomics reveal climatic adaptation and genomic divergence between two closely related sweetgum species.</title>
        <authorList>
            <person name="Xu W.Q."/>
            <person name="Ren C.Q."/>
            <person name="Zhang X.Y."/>
            <person name="Comes H.P."/>
            <person name="Liu X.H."/>
            <person name="Li Y.G."/>
            <person name="Kettle C.J."/>
            <person name="Jalonen R."/>
            <person name="Gaisberger H."/>
            <person name="Ma Y.Z."/>
            <person name="Qiu Y.X."/>
        </authorList>
    </citation>
    <scope>NUCLEOTIDE SEQUENCE [LARGE SCALE GENOMIC DNA]</scope>
    <source>
        <strain evidence="1">Hangzhou</strain>
    </source>
</reference>
<keyword evidence="2" id="KW-1185">Reference proteome</keyword>
<gene>
    <name evidence="1" type="ORF">L1049_003193</name>
</gene>
<evidence type="ECO:0000313" key="2">
    <source>
        <dbReference type="Proteomes" id="UP001415857"/>
    </source>
</evidence>
<dbReference type="EMBL" id="JBBPBK010000013">
    <property type="protein sequence ID" value="KAK9272815.1"/>
    <property type="molecule type" value="Genomic_DNA"/>
</dbReference>
<dbReference type="PANTHER" id="PTHR33645:SF11">
    <property type="entry name" value="AMINOPEPTIDASE (DUF3754)"/>
    <property type="match status" value="1"/>
</dbReference>
<dbReference type="Proteomes" id="UP001415857">
    <property type="component" value="Unassembled WGS sequence"/>
</dbReference>
<proteinExistence type="predicted"/>
<protein>
    <submittedName>
        <fullName evidence="1">Uncharacterized protein</fullName>
    </submittedName>
</protein>
<accession>A0AAP0NH62</accession>
<organism evidence="1 2">
    <name type="scientific">Liquidambar formosana</name>
    <name type="common">Formosan gum</name>
    <dbReference type="NCBI Taxonomy" id="63359"/>
    <lineage>
        <taxon>Eukaryota</taxon>
        <taxon>Viridiplantae</taxon>
        <taxon>Streptophyta</taxon>
        <taxon>Embryophyta</taxon>
        <taxon>Tracheophyta</taxon>
        <taxon>Spermatophyta</taxon>
        <taxon>Magnoliopsida</taxon>
        <taxon>eudicotyledons</taxon>
        <taxon>Gunneridae</taxon>
        <taxon>Pentapetalae</taxon>
        <taxon>Saxifragales</taxon>
        <taxon>Altingiaceae</taxon>
        <taxon>Liquidambar</taxon>
    </lineage>
</organism>